<feature type="active site" description="Proton donor" evidence="4">
    <location>
        <position position="191"/>
    </location>
</feature>
<dbReference type="InterPro" id="IPR004569">
    <property type="entry name" value="PyrdxlP_synth_PdxJ"/>
</dbReference>
<feature type="binding site" evidence="4">
    <location>
        <position position="100"/>
    </location>
    <ligand>
        <name>1-deoxy-D-xylulose 5-phosphate</name>
        <dbReference type="ChEBI" id="CHEBI:57792"/>
    </ligand>
</feature>
<dbReference type="Proteomes" id="UP001366166">
    <property type="component" value="Chromosome"/>
</dbReference>
<comment type="subcellular location">
    <subcellularLocation>
        <location evidence="4">Cytoplasm</location>
    </subcellularLocation>
</comment>
<feature type="binding site" evidence="4">
    <location>
        <begin position="213"/>
        <end position="214"/>
    </location>
    <ligand>
        <name>3-amino-2-oxopropyl phosphate</name>
        <dbReference type="ChEBI" id="CHEBI:57279"/>
    </ligand>
</feature>
<dbReference type="RefSeq" id="WP_338604415.1">
    <property type="nucleotide sequence ID" value="NZ_AP028679.1"/>
</dbReference>
<dbReference type="GO" id="GO:0008615">
    <property type="term" value="P:pyridoxine biosynthetic process"/>
    <property type="evidence" value="ECO:0007669"/>
    <property type="project" value="UniProtKB-UniRule"/>
</dbReference>
<evidence type="ECO:0000313" key="6">
    <source>
        <dbReference type="EMBL" id="BEQ13104.1"/>
    </source>
</evidence>
<dbReference type="SUPFAM" id="SSF63892">
    <property type="entry name" value="Pyridoxine 5'-phosphate synthase"/>
    <property type="match status" value="1"/>
</dbReference>
<dbReference type="Gene3D" id="3.20.20.70">
    <property type="entry name" value="Aldolase class I"/>
    <property type="match status" value="1"/>
</dbReference>
<dbReference type="NCBIfam" id="TIGR00559">
    <property type="entry name" value="pdxJ"/>
    <property type="match status" value="1"/>
</dbReference>
<keyword evidence="7" id="KW-1185">Reference proteome</keyword>
<name>A0AAU9EIJ8_9BACT</name>
<dbReference type="InterPro" id="IPR013785">
    <property type="entry name" value="Aldolase_TIM"/>
</dbReference>
<feature type="site" description="Transition state stabilizer" evidence="4">
    <location>
        <position position="151"/>
    </location>
</feature>
<feature type="binding site" evidence="4">
    <location>
        <position position="18"/>
    </location>
    <ligand>
        <name>3-amino-2-oxopropyl phosphate</name>
        <dbReference type="ChEBI" id="CHEBI:57279"/>
    </ligand>
</feature>
<feature type="binding site" evidence="4">
    <location>
        <begin position="9"/>
        <end position="10"/>
    </location>
    <ligand>
        <name>1-deoxy-D-xylulose 5-phosphate</name>
        <dbReference type="ChEBI" id="CHEBI:57792"/>
    </ligand>
</feature>
<dbReference type="GO" id="GO:0005829">
    <property type="term" value="C:cytosol"/>
    <property type="evidence" value="ECO:0007669"/>
    <property type="project" value="TreeGrafter"/>
</dbReference>
<dbReference type="NCBIfam" id="NF003625">
    <property type="entry name" value="PRK05265.1-3"/>
    <property type="match status" value="1"/>
</dbReference>
<dbReference type="NCBIfam" id="NF003627">
    <property type="entry name" value="PRK05265.1-5"/>
    <property type="match status" value="1"/>
</dbReference>
<keyword evidence="2 4" id="KW-0808">Transferase</keyword>
<evidence type="ECO:0000256" key="5">
    <source>
        <dbReference type="NCBIfam" id="TIGR00559"/>
    </source>
</evidence>
<feature type="active site" description="Proton acceptor" evidence="4">
    <location>
        <position position="43"/>
    </location>
</feature>
<comment type="catalytic activity">
    <reaction evidence="4">
        <text>3-amino-2-oxopropyl phosphate + 1-deoxy-D-xylulose 5-phosphate = pyridoxine 5'-phosphate + phosphate + 2 H2O + H(+)</text>
        <dbReference type="Rhea" id="RHEA:15265"/>
        <dbReference type="ChEBI" id="CHEBI:15377"/>
        <dbReference type="ChEBI" id="CHEBI:15378"/>
        <dbReference type="ChEBI" id="CHEBI:43474"/>
        <dbReference type="ChEBI" id="CHEBI:57279"/>
        <dbReference type="ChEBI" id="CHEBI:57792"/>
        <dbReference type="ChEBI" id="CHEBI:58589"/>
        <dbReference type="EC" id="2.6.99.2"/>
    </reaction>
</comment>
<evidence type="ECO:0000256" key="2">
    <source>
        <dbReference type="ARBA" id="ARBA00022679"/>
    </source>
</evidence>
<feature type="binding site" evidence="4">
    <location>
        <position position="7"/>
    </location>
    <ligand>
        <name>3-amino-2-oxopropyl phosphate</name>
        <dbReference type="ChEBI" id="CHEBI:57279"/>
    </ligand>
</feature>
<evidence type="ECO:0000313" key="7">
    <source>
        <dbReference type="Proteomes" id="UP001366166"/>
    </source>
</evidence>
<reference evidence="7" key="1">
    <citation type="journal article" date="2023" name="Arch. Microbiol.">
        <title>Desulfoferula mesophilus gen. nov. sp. nov., a mesophilic sulfate-reducing bacterium isolated from a brackish lake sediment.</title>
        <authorList>
            <person name="Watanabe T."/>
            <person name="Yabe T."/>
            <person name="Tsuji J.M."/>
            <person name="Fukui M."/>
        </authorList>
    </citation>
    <scope>NUCLEOTIDE SEQUENCE [LARGE SCALE GENOMIC DNA]</scope>
    <source>
        <strain evidence="7">12FAK</strain>
    </source>
</reference>
<gene>
    <name evidence="4 6" type="primary">pdxJ</name>
    <name evidence="6" type="ORF">FAK_01700</name>
</gene>
<comment type="function">
    <text evidence="4">Catalyzes the complicated ring closure reaction between the two acyclic compounds 1-deoxy-D-xylulose-5-phosphate (DXP) and 3-amino-2-oxopropyl phosphate (1-amino-acetone-3-phosphate or AAP) to form pyridoxine 5'-phosphate (PNP) and inorganic phosphate.</text>
</comment>
<organism evidence="6 7">
    <name type="scientific">Desulfoferula mesophila</name>
    <dbReference type="NCBI Taxonomy" id="3058419"/>
    <lineage>
        <taxon>Bacteria</taxon>
        <taxon>Pseudomonadati</taxon>
        <taxon>Thermodesulfobacteriota</taxon>
        <taxon>Desulfarculia</taxon>
        <taxon>Desulfarculales</taxon>
        <taxon>Desulfarculaceae</taxon>
        <taxon>Desulfoferula</taxon>
    </lineage>
</organism>
<dbReference type="CDD" id="cd00003">
    <property type="entry name" value="PNPsynthase"/>
    <property type="match status" value="1"/>
</dbReference>
<comment type="subunit">
    <text evidence="4">Homooctamer; tetramer of dimers.</text>
</comment>
<dbReference type="HAMAP" id="MF_00279">
    <property type="entry name" value="PdxJ"/>
    <property type="match status" value="1"/>
</dbReference>
<feature type="binding site" evidence="4">
    <location>
        <position position="50"/>
    </location>
    <ligand>
        <name>1-deoxy-D-xylulose 5-phosphate</name>
        <dbReference type="ChEBI" id="CHEBI:57792"/>
    </ligand>
</feature>
<keyword evidence="1 4" id="KW-0963">Cytoplasm</keyword>
<dbReference type="PANTHER" id="PTHR30456">
    <property type="entry name" value="PYRIDOXINE 5'-PHOSPHATE SYNTHASE"/>
    <property type="match status" value="1"/>
</dbReference>
<dbReference type="GO" id="GO:0033856">
    <property type="term" value="F:pyridoxine 5'-phosphate synthase activity"/>
    <property type="evidence" value="ECO:0007669"/>
    <property type="project" value="UniProtKB-UniRule"/>
</dbReference>
<feature type="binding site" evidence="4">
    <location>
        <position position="192"/>
    </location>
    <ligand>
        <name>3-amino-2-oxopropyl phosphate</name>
        <dbReference type="ChEBI" id="CHEBI:57279"/>
    </ligand>
</feature>
<dbReference type="PANTHER" id="PTHR30456:SF0">
    <property type="entry name" value="PYRIDOXINE 5'-PHOSPHATE SYNTHASE"/>
    <property type="match status" value="1"/>
</dbReference>
<protein>
    <recommendedName>
        <fullName evidence="4 5">Pyridoxine 5'-phosphate synthase</fullName>
        <shortName evidence="4">PNP synthase</shortName>
        <ecNumber evidence="4 5">2.6.99.2</ecNumber>
    </recommendedName>
</protein>
<feature type="binding site" evidence="4">
    <location>
        <position position="45"/>
    </location>
    <ligand>
        <name>1-deoxy-D-xylulose 5-phosphate</name>
        <dbReference type="ChEBI" id="CHEBI:57792"/>
    </ligand>
</feature>
<dbReference type="Pfam" id="PF03740">
    <property type="entry name" value="PdxJ"/>
    <property type="match status" value="1"/>
</dbReference>
<evidence type="ECO:0000256" key="3">
    <source>
        <dbReference type="ARBA" id="ARBA00023096"/>
    </source>
</evidence>
<accession>A0AAU9EIJ8</accession>
<dbReference type="AlphaFoldDB" id="A0AAU9EIJ8"/>
<feature type="active site" description="Proton acceptor" evidence="4">
    <location>
        <position position="70"/>
    </location>
</feature>
<dbReference type="EMBL" id="AP028679">
    <property type="protein sequence ID" value="BEQ13104.1"/>
    <property type="molecule type" value="Genomic_DNA"/>
</dbReference>
<comment type="pathway">
    <text evidence="4">Cofactor biosynthesis; pyridoxine 5'-phosphate biosynthesis; pyridoxine 5'-phosphate from D-erythrose 4-phosphate: step 5/5.</text>
</comment>
<evidence type="ECO:0000256" key="4">
    <source>
        <dbReference type="HAMAP-Rule" id="MF_00279"/>
    </source>
</evidence>
<dbReference type="InterPro" id="IPR036130">
    <property type="entry name" value="Pyridoxine-5'_phos_synth"/>
</dbReference>
<evidence type="ECO:0000256" key="1">
    <source>
        <dbReference type="ARBA" id="ARBA00022490"/>
    </source>
</evidence>
<keyword evidence="3 4" id="KW-0664">Pyridoxine biosynthesis</keyword>
<comment type="similarity">
    <text evidence="4">Belongs to the PNP synthase family.</text>
</comment>
<dbReference type="KEGG" id="dmp:FAK_01700"/>
<sequence length="252" mass="27221">MARLSVNVDHVATLRQARGIDEPDPVWAAVLAEKAGADGIIVHLREDRRHIQDRDLWVLKQVVKGQLNMEMAATEEMVGIAGEVRPDICTLVPEKRQELTTEGGLEVAGNLEKMRAVVGSLHEAGIAVSLFIDPTSEQIKAAHQCEAEVVELHTGAYCNAPDEPTRQKLLSALEDSARLAARLGLKVAAGHGLNLRNIHPLLAFPDIEEYSIGHSIIARAVFVGLEQAVGEMLALARSAASHAAAEAPQRRL</sequence>
<proteinExistence type="inferred from homology"/>
<dbReference type="EC" id="2.6.99.2" evidence="4 5"/>